<proteinExistence type="predicted"/>
<dbReference type="EMBL" id="JANYMP010000012">
    <property type="protein sequence ID" value="MCS7479997.1"/>
    <property type="molecule type" value="Genomic_DNA"/>
</dbReference>
<evidence type="ECO:0000313" key="2">
    <source>
        <dbReference type="Proteomes" id="UP001141259"/>
    </source>
</evidence>
<accession>A0A9X2VP87</accession>
<evidence type="ECO:0000313" key="1">
    <source>
        <dbReference type="EMBL" id="MCS7479997.1"/>
    </source>
</evidence>
<protein>
    <submittedName>
        <fullName evidence="1">PIN domain-containing protein</fullName>
    </submittedName>
</protein>
<comment type="caution">
    <text evidence="1">The sequence shown here is derived from an EMBL/GenBank/DDBJ whole genome shotgun (WGS) entry which is preliminary data.</text>
</comment>
<reference evidence="1" key="1">
    <citation type="submission" date="2022-08" db="EMBL/GenBank/DDBJ databases">
        <authorList>
            <person name="Tistechok S."/>
            <person name="Samborskyy M."/>
            <person name="Roman I."/>
        </authorList>
    </citation>
    <scope>NUCLEOTIDE SEQUENCE</scope>
    <source>
        <strain evidence="1">DSM 103496</strain>
    </source>
</reference>
<dbReference type="Proteomes" id="UP001141259">
    <property type="component" value="Unassembled WGS sequence"/>
</dbReference>
<name>A0A9X2VP87_9PSEU</name>
<dbReference type="RefSeq" id="WP_259625497.1">
    <property type="nucleotide sequence ID" value="NZ_JANYMP010000012.1"/>
</dbReference>
<keyword evidence="2" id="KW-1185">Reference proteome</keyword>
<dbReference type="AlphaFoldDB" id="A0A9X2VP87"/>
<sequence>MLAETIYRLRRNNPGWDGVKTTSVRDLIVGTFEGGRVDDFKVDDSFPGSDVNDRHVHAAAIACQADFVLTDDEGFVVNGQDADAMPYEVYRSDDFFLLVDDSVPDLVRRVTREQTLYWARRTGRADLAGKLIAAGCPEFAERVRNHQGELSLSGVE</sequence>
<organism evidence="1 2">
    <name type="scientific">Umezawaea endophytica</name>
    <dbReference type="NCBI Taxonomy" id="1654476"/>
    <lineage>
        <taxon>Bacteria</taxon>
        <taxon>Bacillati</taxon>
        <taxon>Actinomycetota</taxon>
        <taxon>Actinomycetes</taxon>
        <taxon>Pseudonocardiales</taxon>
        <taxon>Pseudonocardiaceae</taxon>
        <taxon>Umezawaea</taxon>
    </lineage>
</organism>
<gene>
    <name evidence="1" type="ORF">NZH93_24335</name>
</gene>